<dbReference type="PIRSF" id="PIRSF004557">
    <property type="entry name" value="SecY"/>
    <property type="match status" value="1"/>
</dbReference>
<sequence length="434" mass="47218">MANQQSLSGLSKFGDLKKRLTFLLGALVVFRIGAHIPVPGVDAVALAKLYESAGNGILGMLNMFSGGSLERFSIFAIGIMPYISASIIVQLASEIVPSLKALKKEGEAGRKIITKYTRYGTVLLAVLQSFWAASSVYKQGVVVTTALEFYISTVVCLVTGTMFLMWLGEQITERGIGNGISLIITAGIVSGIPSGLVQLLTLSERSMLMAVSIVIGILLLIYAVVYFESAQRKVPVHYAKRQIGSGVMQGSNTHMPFKLNMAGVIPPIFASSIILFPSTLLSWFGSNDTGSLLHKIAGLLQHGQALYILLFTVTIIFFCYFYTALVFSPKEMAENLKKSGAFVPGIRPGKQTSQYLEQVVLRLTLFGALYITTICLIPEFLTTALNVPFYLGGTSLLILVVVTMDFSTQINSYRMTQQYESLMSGLDMKSLSRK</sequence>
<comment type="function">
    <text evidence="9 10">The central subunit of the protein translocation channel SecYEG. Consists of two halves formed by TMs 1-5 and 6-10. These two domains form a lateral gate at the front which open onto the bilayer between TMs 2 and 7, and are clamped together by SecE at the back. The channel is closed by both a pore ring composed of hydrophobic SecY resides and a short helix (helix 2A) on the extracellular side of the membrane which forms a plug. The plug probably moves laterally to allow the channel to open. The ring and the pore may move independently.</text>
</comment>
<feature type="transmembrane region" description="Helical" evidence="9">
    <location>
        <begin position="116"/>
        <end position="137"/>
    </location>
</feature>
<dbReference type="PROSITE" id="PS00756">
    <property type="entry name" value="SECY_2"/>
    <property type="match status" value="1"/>
</dbReference>
<evidence type="ECO:0000256" key="9">
    <source>
        <dbReference type="HAMAP-Rule" id="MF_01465"/>
    </source>
</evidence>
<evidence type="ECO:0000256" key="10">
    <source>
        <dbReference type="RuleBase" id="RU000537"/>
    </source>
</evidence>
<evidence type="ECO:0000256" key="4">
    <source>
        <dbReference type="ARBA" id="ARBA00022692"/>
    </source>
</evidence>
<keyword evidence="3 9" id="KW-0813">Transport</keyword>
<keyword evidence="7 9" id="KW-0811">Translocation</keyword>
<dbReference type="SUPFAM" id="SSF103491">
    <property type="entry name" value="Preprotein translocase SecY subunit"/>
    <property type="match status" value="1"/>
</dbReference>
<keyword evidence="5 9" id="KW-0653">Protein transport</keyword>
<feature type="transmembrane region" description="Helical" evidence="9">
    <location>
        <begin position="180"/>
        <end position="201"/>
    </location>
</feature>
<keyword evidence="4 9" id="KW-0812">Transmembrane</keyword>
<dbReference type="EMBL" id="CP020452">
    <property type="protein sequence ID" value="ARC52151.1"/>
    <property type="molecule type" value="Genomic_DNA"/>
</dbReference>
<proteinExistence type="inferred from homology"/>
<dbReference type="InterPro" id="IPR026593">
    <property type="entry name" value="SecY"/>
</dbReference>
<evidence type="ECO:0000313" key="14">
    <source>
        <dbReference type="Proteomes" id="UP000191272"/>
    </source>
</evidence>
<dbReference type="NCBIfam" id="TIGR00967">
    <property type="entry name" value="3a0501s007"/>
    <property type="match status" value="1"/>
</dbReference>
<dbReference type="InterPro" id="IPR002208">
    <property type="entry name" value="SecY/SEC61-alpha"/>
</dbReference>
<dbReference type="InterPro" id="IPR023201">
    <property type="entry name" value="SecY_dom_sf"/>
</dbReference>
<evidence type="ECO:0000256" key="1">
    <source>
        <dbReference type="ARBA" id="ARBA00004141"/>
    </source>
</evidence>
<evidence type="ECO:0000256" key="12">
    <source>
        <dbReference type="RuleBase" id="RU004349"/>
    </source>
</evidence>
<evidence type="ECO:0000256" key="2">
    <source>
        <dbReference type="ARBA" id="ARBA00005751"/>
    </source>
</evidence>
<feature type="transmembrane region" description="Helical" evidence="9">
    <location>
        <begin position="305"/>
        <end position="327"/>
    </location>
</feature>
<accession>A0ABM6JFG1</accession>
<reference evidence="14" key="1">
    <citation type="submission" date="2017-03" db="EMBL/GenBank/DDBJ databases">
        <title>FDA dAtabase for Regulatory Grade micrObial Sequences (FDA-ARGOS): Supporting development and validation of Infectious Disease Dx tests.</title>
        <authorList>
            <person name="Campos J."/>
            <person name="Goldberg B."/>
            <person name="Tallon L."/>
            <person name="Sadzewicz L."/>
            <person name="Sengamalay N."/>
            <person name="Ott S."/>
            <person name="Godinez A."/>
            <person name="Nagaraj S."/>
            <person name="Vyas G."/>
            <person name="Aluvathingal J."/>
            <person name="Nadendla S."/>
            <person name="Geyer C."/>
            <person name="Nandy P."/>
            <person name="Hobson J."/>
            <person name="Sichtig H."/>
        </authorList>
    </citation>
    <scope>NUCLEOTIDE SEQUENCE [LARGE SCALE GENOMIC DNA]</scope>
    <source>
        <strain evidence="14">FDAARGOS_260</strain>
    </source>
</reference>
<dbReference type="Proteomes" id="UP000191272">
    <property type="component" value="Chromosome"/>
</dbReference>
<comment type="subunit">
    <text evidence="9">Component of the Sec protein translocase complex. Heterotrimer consisting of SecY, SecE and SecG subunits. The heterotrimers can form oligomers, although 1 heterotrimer is thought to be able to translocate proteins. Interacts with the ribosome. Interacts with SecDF, and other proteins may be involved. Interacts with SecA.</text>
</comment>
<dbReference type="InterPro" id="IPR030659">
    <property type="entry name" value="SecY_CS"/>
</dbReference>
<keyword evidence="6 9" id="KW-1133">Transmembrane helix</keyword>
<dbReference type="PROSITE" id="PS00755">
    <property type="entry name" value="SECY_1"/>
    <property type="match status" value="1"/>
</dbReference>
<feature type="transmembrane region" description="Helical" evidence="9">
    <location>
        <begin position="207"/>
        <end position="227"/>
    </location>
</feature>
<keyword evidence="9" id="KW-1003">Cell membrane</keyword>
<name>A0ABM6JFG1_NEIMU</name>
<dbReference type="Pfam" id="PF00344">
    <property type="entry name" value="SecY"/>
    <property type="match status" value="1"/>
</dbReference>
<dbReference type="HAMAP" id="MF_01465">
    <property type="entry name" value="SecY"/>
    <property type="match status" value="1"/>
</dbReference>
<evidence type="ECO:0000256" key="5">
    <source>
        <dbReference type="ARBA" id="ARBA00022927"/>
    </source>
</evidence>
<feature type="transmembrane region" description="Helical" evidence="9">
    <location>
        <begin position="72"/>
        <end position="96"/>
    </location>
</feature>
<evidence type="ECO:0000256" key="3">
    <source>
        <dbReference type="ARBA" id="ARBA00022448"/>
    </source>
</evidence>
<dbReference type="PANTHER" id="PTHR10906">
    <property type="entry name" value="SECY/SEC61-ALPHA FAMILY MEMBER"/>
    <property type="match status" value="1"/>
</dbReference>
<comment type="subcellular location">
    <subcellularLocation>
        <location evidence="9">Cell membrane</location>
        <topology evidence="9">Multi-pass membrane protein</topology>
    </subcellularLocation>
    <subcellularLocation>
        <location evidence="1 11">Membrane</location>
        <topology evidence="1 11">Multi-pass membrane protein</topology>
    </subcellularLocation>
</comment>
<keyword evidence="14" id="KW-1185">Reference proteome</keyword>
<dbReference type="RefSeq" id="WP_060975581.1">
    <property type="nucleotide sequence ID" value="NZ_CP020452.2"/>
</dbReference>
<feature type="transmembrane region" description="Helical" evidence="9">
    <location>
        <begin position="20"/>
        <end position="38"/>
    </location>
</feature>
<gene>
    <name evidence="9" type="primary">secY</name>
    <name evidence="13" type="ORF">A6J88_01970</name>
</gene>
<evidence type="ECO:0000256" key="11">
    <source>
        <dbReference type="RuleBase" id="RU003484"/>
    </source>
</evidence>
<feature type="transmembrane region" description="Helical" evidence="9">
    <location>
        <begin position="359"/>
        <end position="381"/>
    </location>
</feature>
<organism evidence="13 14">
    <name type="scientific">Neisseria mucosa</name>
    <dbReference type="NCBI Taxonomy" id="488"/>
    <lineage>
        <taxon>Bacteria</taxon>
        <taxon>Pseudomonadati</taxon>
        <taxon>Pseudomonadota</taxon>
        <taxon>Betaproteobacteria</taxon>
        <taxon>Neisseriales</taxon>
        <taxon>Neisseriaceae</taxon>
        <taxon>Neisseria</taxon>
    </lineage>
</organism>
<dbReference type="Gene3D" id="1.10.3370.10">
    <property type="entry name" value="SecY subunit domain"/>
    <property type="match status" value="1"/>
</dbReference>
<evidence type="ECO:0000256" key="6">
    <source>
        <dbReference type="ARBA" id="ARBA00022989"/>
    </source>
</evidence>
<keyword evidence="8 9" id="KW-0472">Membrane</keyword>
<evidence type="ECO:0000313" key="13">
    <source>
        <dbReference type="EMBL" id="ARC52151.1"/>
    </source>
</evidence>
<evidence type="ECO:0000256" key="8">
    <source>
        <dbReference type="ARBA" id="ARBA00023136"/>
    </source>
</evidence>
<comment type="similarity">
    <text evidence="2 9 12">Belongs to the SecY/SEC61-alpha family.</text>
</comment>
<feature type="transmembrane region" description="Helical" evidence="9">
    <location>
        <begin position="264"/>
        <end position="285"/>
    </location>
</feature>
<dbReference type="PRINTS" id="PR00303">
    <property type="entry name" value="SECYTRNLCASE"/>
</dbReference>
<feature type="transmembrane region" description="Helical" evidence="9">
    <location>
        <begin position="149"/>
        <end position="168"/>
    </location>
</feature>
<evidence type="ECO:0000256" key="7">
    <source>
        <dbReference type="ARBA" id="ARBA00023010"/>
    </source>
</evidence>
<feature type="transmembrane region" description="Helical" evidence="9">
    <location>
        <begin position="387"/>
        <end position="406"/>
    </location>
</feature>
<protein>
    <recommendedName>
        <fullName evidence="9 10">Protein translocase subunit SecY</fullName>
    </recommendedName>
</protein>